<reference evidence="1" key="1">
    <citation type="submission" date="2022-11" db="UniProtKB">
        <authorList>
            <consortium name="EnsemblMetazoa"/>
        </authorList>
    </citation>
    <scope>IDENTIFICATION</scope>
</reference>
<dbReference type="AlphaFoldDB" id="A0A913YZ14"/>
<dbReference type="KEGG" id="epa:114574285"/>
<dbReference type="GeneID" id="114574285"/>
<evidence type="ECO:0000313" key="2">
    <source>
        <dbReference type="Proteomes" id="UP000887567"/>
    </source>
</evidence>
<proteinExistence type="predicted"/>
<organism evidence="1 2">
    <name type="scientific">Exaiptasia diaphana</name>
    <name type="common">Tropical sea anemone</name>
    <name type="synonym">Aiptasia pulchella</name>
    <dbReference type="NCBI Taxonomy" id="2652724"/>
    <lineage>
        <taxon>Eukaryota</taxon>
        <taxon>Metazoa</taxon>
        <taxon>Cnidaria</taxon>
        <taxon>Anthozoa</taxon>
        <taxon>Hexacorallia</taxon>
        <taxon>Actiniaria</taxon>
        <taxon>Aiptasiidae</taxon>
        <taxon>Exaiptasia</taxon>
    </lineage>
</organism>
<evidence type="ECO:0000313" key="1">
    <source>
        <dbReference type="EnsemblMetazoa" id="XP_028519687.1"/>
    </source>
</evidence>
<name>A0A913YZ14_EXADI</name>
<dbReference type="Proteomes" id="UP000887567">
    <property type="component" value="Unplaced"/>
</dbReference>
<sequence length="178" mass="19986">MTLPKILIKRAGEAGMDEETTEIPDLYGTVRLLKDREKAKEFKGELKMTASQIESGPSPPTGFRVDVQVGPAWQTMQPHHQHTSIATPRILDLDVNMTRLAAQEIISQVTRGPWNQLSKSLPELKTFRAGRFSTLMQKSISQPTPKAMHSIPCKRFLTLPPIASFYSQSNLTTTKREK</sequence>
<protein>
    <submittedName>
        <fullName evidence="1">Uncharacterized protein</fullName>
    </submittedName>
</protein>
<dbReference type="RefSeq" id="XP_028519687.1">
    <property type="nucleotide sequence ID" value="XM_028663886.1"/>
</dbReference>
<accession>A0A913YZ14</accession>
<dbReference type="OrthoDB" id="5982651at2759"/>
<dbReference type="EnsemblMetazoa" id="XM_028663886.1">
    <property type="protein sequence ID" value="XP_028519687.1"/>
    <property type="gene ID" value="LOC114574285"/>
</dbReference>
<keyword evidence="2" id="KW-1185">Reference proteome</keyword>